<protein>
    <submittedName>
        <fullName evidence="1">Uncharacterized protein</fullName>
    </submittedName>
</protein>
<dbReference type="AlphaFoldDB" id="A0A225VJT8"/>
<evidence type="ECO:0000313" key="1">
    <source>
        <dbReference type="EMBL" id="OWZ05279.1"/>
    </source>
</evidence>
<dbReference type="EMBL" id="NBNE01004517">
    <property type="protein sequence ID" value="OWZ05279.1"/>
    <property type="molecule type" value="Genomic_DNA"/>
</dbReference>
<dbReference type="Proteomes" id="UP000198211">
    <property type="component" value="Unassembled WGS sequence"/>
</dbReference>
<gene>
    <name evidence="1" type="ORF">PHMEG_00022660</name>
</gene>
<accession>A0A225VJT8</accession>
<sequence length="186" mass="21174">MSKNVDPTDVASELKAMFPADLPMEYPIGQKYFYERKCYRTYYDMVIDLLFKTNKTRVDVTGTSGIGTSVFYGYFFNRFMSLNRNYTIITASFSEPVISVALFKGNKLLGKCQGRSAYECMVLKAKRAKRGGSEVIGLYDGPPEIVPSNPWKKVCFAVANEEWFAMMSNYDTVHAIVGFERTRCRS</sequence>
<dbReference type="OrthoDB" id="19861at2759"/>
<evidence type="ECO:0000313" key="2">
    <source>
        <dbReference type="Proteomes" id="UP000198211"/>
    </source>
</evidence>
<reference evidence="2" key="1">
    <citation type="submission" date="2017-03" db="EMBL/GenBank/DDBJ databases">
        <title>Phytopthora megakarya and P. palmivora, two closely related causual agents of cacao black pod achieved similar genome size and gene model numbers by different mechanisms.</title>
        <authorList>
            <person name="Ali S."/>
            <person name="Shao J."/>
            <person name="Larry D.J."/>
            <person name="Kronmiller B."/>
            <person name="Shen D."/>
            <person name="Strem M.D."/>
            <person name="Melnick R.L."/>
            <person name="Guiltinan M.J."/>
            <person name="Tyler B.M."/>
            <person name="Meinhardt L.W."/>
            <person name="Bailey B.A."/>
        </authorList>
    </citation>
    <scope>NUCLEOTIDE SEQUENCE [LARGE SCALE GENOMIC DNA]</scope>
    <source>
        <strain evidence="2">zdho120</strain>
    </source>
</reference>
<organism evidence="1 2">
    <name type="scientific">Phytophthora megakarya</name>
    <dbReference type="NCBI Taxonomy" id="4795"/>
    <lineage>
        <taxon>Eukaryota</taxon>
        <taxon>Sar</taxon>
        <taxon>Stramenopiles</taxon>
        <taxon>Oomycota</taxon>
        <taxon>Peronosporomycetes</taxon>
        <taxon>Peronosporales</taxon>
        <taxon>Peronosporaceae</taxon>
        <taxon>Phytophthora</taxon>
    </lineage>
</organism>
<proteinExistence type="predicted"/>
<keyword evidence="2" id="KW-1185">Reference proteome</keyword>
<comment type="caution">
    <text evidence="1">The sequence shown here is derived from an EMBL/GenBank/DDBJ whole genome shotgun (WGS) entry which is preliminary data.</text>
</comment>
<name>A0A225VJT8_9STRA</name>